<gene>
    <name evidence="5" type="ORF">Ciccas_005821</name>
</gene>
<dbReference type="SUPFAM" id="SSF56112">
    <property type="entry name" value="Protein kinase-like (PK-like)"/>
    <property type="match status" value="2"/>
</dbReference>
<reference evidence="5 6" key="1">
    <citation type="submission" date="2024-11" db="EMBL/GenBank/DDBJ databases">
        <title>Adaptive evolution of stress response genes in parasites aligns with host niche diversity.</title>
        <authorList>
            <person name="Hahn C."/>
            <person name="Resl P."/>
        </authorList>
    </citation>
    <scope>NUCLEOTIDE SEQUENCE [LARGE SCALE GENOMIC DNA]</scope>
    <source>
        <strain evidence="5">EGGRZ-B1_66</strain>
        <tissue evidence="5">Body</tissue>
    </source>
</reference>
<evidence type="ECO:0008006" key="7">
    <source>
        <dbReference type="Google" id="ProtNLM"/>
    </source>
</evidence>
<keyword evidence="1" id="KW-0594">Phospholipid biosynthesis</keyword>
<evidence type="ECO:0000313" key="5">
    <source>
        <dbReference type="EMBL" id="KAL3315552.1"/>
    </source>
</evidence>
<evidence type="ECO:0000256" key="3">
    <source>
        <dbReference type="ARBA" id="ARBA00038211"/>
    </source>
</evidence>
<dbReference type="Pfam" id="PF01633">
    <property type="entry name" value="Choline_kinase"/>
    <property type="match status" value="2"/>
</dbReference>
<feature type="compositionally biased region" description="Basic and acidic residues" evidence="4">
    <location>
        <begin position="207"/>
        <end position="227"/>
    </location>
</feature>
<organism evidence="5 6">
    <name type="scientific">Cichlidogyrus casuarinus</name>
    <dbReference type="NCBI Taxonomy" id="1844966"/>
    <lineage>
        <taxon>Eukaryota</taxon>
        <taxon>Metazoa</taxon>
        <taxon>Spiralia</taxon>
        <taxon>Lophotrochozoa</taxon>
        <taxon>Platyhelminthes</taxon>
        <taxon>Monogenea</taxon>
        <taxon>Monopisthocotylea</taxon>
        <taxon>Dactylogyridea</taxon>
        <taxon>Ancyrocephalidae</taxon>
        <taxon>Cichlidogyrus</taxon>
    </lineage>
</organism>
<dbReference type="Gene3D" id="3.30.200.20">
    <property type="entry name" value="Phosphorylase Kinase, domain 1"/>
    <property type="match status" value="1"/>
</dbReference>
<dbReference type="Proteomes" id="UP001626550">
    <property type="component" value="Unassembled WGS sequence"/>
</dbReference>
<keyword evidence="6" id="KW-1185">Reference proteome</keyword>
<dbReference type="InterPro" id="IPR011009">
    <property type="entry name" value="Kinase-like_dom_sf"/>
</dbReference>
<keyword evidence="2" id="KW-1208">Phospholipid metabolism</keyword>
<name>A0ABD2Q8N8_9PLAT</name>
<proteinExistence type="inferred from homology"/>
<sequence>MRLLKCCVAKRLHSKCSEAFLGPWIDPANVDIIQIGGGLSNYLFMAFLKPDCVEDAASYPRKVLIRVYGNVLREGSDCVVLESIIFALLSEKKLGPALYSIFPCGRIEQYIDSRPLRTNELSLPVVSEYLARKMARIHRLQMPLMKQPVYIMETCKRYISQLSDWSKLPKRAVQELSVLADPTPLSERNPSLGSLIDEDLLEPNHLHKDIPYRHDVRSQGPEREGKPRLKTLQKRKKHSGSMDINPLLARCEKCSDSDYHESSPSSPDPTLIDEQIRRKVFGLAQQYRIVEEFDWLNNQLYSKYRNQFPVTFCHNDFQENNILVVPDQRDIGKIRLLPIDYEYCSYNFRGFDIGNHFNEMCFEYSDQLNDEGFITKENGFPNEEQQLKFLHHYLQAFYRLTGDSDDYNECLLYDPSSDDKFEDSDARIPSSLTNLINLRQSQEETGDLDQLPLSDWEKDPRNLLLEVYYGALTSHFFWGVWSLIQTLMSNIEFNFLQYAEARFKMYQDMKQSHRKKEAHLTNEETLQ</sequence>
<evidence type="ECO:0000256" key="2">
    <source>
        <dbReference type="ARBA" id="ARBA00023264"/>
    </source>
</evidence>
<keyword evidence="1" id="KW-0443">Lipid metabolism</keyword>
<feature type="region of interest" description="Disordered" evidence="4">
    <location>
        <begin position="207"/>
        <end position="240"/>
    </location>
</feature>
<feature type="compositionally biased region" description="Basic residues" evidence="4">
    <location>
        <begin position="228"/>
        <end position="239"/>
    </location>
</feature>
<dbReference type="EMBL" id="JBJKFK010000724">
    <property type="protein sequence ID" value="KAL3315552.1"/>
    <property type="molecule type" value="Genomic_DNA"/>
</dbReference>
<dbReference type="AlphaFoldDB" id="A0ABD2Q8N8"/>
<dbReference type="GO" id="GO:0008654">
    <property type="term" value="P:phospholipid biosynthetic process"/>
    <property type="evidence" value="ECO:0007669"/>
    <property type="project" value="UniProtKB-KW"/>
</dbReference>
<dbReference type="Gene3D" id="3.90.1200.10">
    <property type="match status" value="2"/>
</dbReference>
<keyword evidence="1" id="KW-0444">Lipid biosynthesis</keyword>
<dbReference type="PANTHER" id="PTHR22603">
    <property type="entry name" value="CHOLINE/ETHANOALAMINE KINASE"/>
    <property type="match status" value="1"/>
</dbReference>
<comment type="similarity">
    <text evidence="3">Belongs to the choline/ethanolamine kinase family.</text>
</comment>
<protein>
    <recommendedName>
        <fullName evidence="7">Choline kinase beta</fullName>
    </recommendedName>
</protein>
<accession>A0ABD2Q8N8</accession>
<evidence type="ECO:0000256" key="4">
    <source>
        <dbReference type="SAM" id="MobiDB-lite"/>
    </source>
</evidence>
<evidence type="ECO:0000313" key="6">
    <source>
        <dbReference type="Proteomes" id="UP001626550"/>
    </source>
</evidence>
<dbReference type="PANTHER" id="PTHR22603:SF93">
    <property type="entry name" value="RE24176P"/>
    <property type="match status" value="1"/>
</dbReference>
<comment type="caution">
    <text evidence="5">The sequence shown here is derived from an EMBL/GenBank/DDBJ whole genome shotgun (WGS) entry which is preliminary data.</text>
</comment>
<evidence type="ECO:0000256" key="1">
    <source>
        <dbReference type="ARBA" id="ARBA00023209"/>
    </source>
</evidence>